<keyword evidence="2" id="KW-0813">Transport</keyword>
<dbReference type="Pfam" id="PF00324">
    <property type="entry name" value="AA_permease"/>
    <property type="match status" value="1"/>
</dbReference>
<keyword evidence="10" id="KW-1185">Reference proteome</keyword>
<dbReference type="eggNOG" id="KOG1286">
    <property type="taxonomic scope" value="Eukaryota"/>
</dbReference>
<dbReference type="PhylomeDB" id="B8ME12"/>
<dbReference type="GO" id="GO:0055085">
    <property type="term" value="P:transmembrane transport"/>
    <property type="evidence" value="ECO:0007669"/>
    <property type="project" value="InterPro"/>
</dbReference>
<feature type="compositionally biased region" description="Basic and acidic residues" evidence="6">
    <location>
        <begin position="45"/>
        <end position="56"/>
    </location>
</feature>
<sequence length="464" mass="51965">MSSQNLFELFSWSHMDYGNGLNPGPEEQPQDGPEYRANRPGGSRLPEDFGRESDHPENLPWSLSRELGSIHIFVRYQLQVPTNETGHMLTLSSSFRLGGPSAAIYAYALLGVLATMVLHNIATMLRVWPVAGALLLYVKHFLDEEIGIVVTIVYWLTYCLTAAALTATIADLLAIFHLSDASTVVITVVVSVIPVALNYWSIRAFRHIEVGLGVFKLVVALVIILDMNILNAGTRSHILSVLTKTIKLIVYSSFQSNNPIARKAAGWFGGFMSSIFLGSFSIIGVEVVAVTAQEAIIYTRAEDNEETVTHEERQPRARSEEEFTDQFSWPARWTPIVVTLIYIWGVWSTMGNIPLEDLKMFYPNNNLAGSGHDPCKASIFIDTACPNPSGPGQSNDNLTHNQFGFYHHCSDLCFFENVKEQIRCTAKAIFVSAWLFWVPFLKFANAGTFNQVGYWNIRPFWLWK</sequence>
<feature type="transmembrane region" description="Helical" evidence="7">
    <location>
        <begin position="104"/>
        <end position="125"/>
    </location>
</feature>
<keyword evidence="3 7" id="KW-0812">Transmembrane</keyword>
<feature type="region of interest" description="Disordered" evidence="6">
    <location>
        <begin position="18"/>
        <end position="56"/>
    </location>
</feature>
<dbReference type="GeneID" id="8104046"/>
<protein>
    <recommendedName>
        <fullName evidence="8">Amino acid permease/ SLC12A domain-containing protein</fullName>
    </recommendedName>
</protein>
<dbReference type="PANTHER" id="PTHR43495:SF5">
    <property type="entry name" value="GAMMA-AMINOBUTYRIC ACID PERMEASE"/>
    <property type="match status" value="1"/>
</dbReference>
<dbReference type="HOGENOM" id="CLU_033341_0_0_1"/>
<accession>B8ME12</accession>
<proteinExistence type="predicted"/>
<evidence type="ECO:0000256" key="1">
    <source>
        <dbReference type="ARBA" id="ARBA00004141"/>
    </source>
</evidence>
<feature type="domain" description="Amino acid permease/ SLC12A" evidence="8">
    <location>
        <begin position="85"/>
        <end position="295"/>
    </location>
</feature>
<comment type="subcellular location">
    <subcellularLocation>
        <location evidence="1">Membrane</location>
        <topology evidence="1">Multi-pass membrane protein</topology>
    </subcellularLocation>
</comment>
<dbReference type="AlphaFoldDB" id="B8ME12"/>
<organism evidence="9 10">
    <name type="scientific">Talaromyces stipitatus (strain ATCC 10500 / CBS 375.48 / QM 6759 / NRRL 1006)</name>
    <name type="common">Penicillium stipitatum</name>
    <dbReference type="NCBI Taxonomy" id="441959"/>
    <lineage>
        <taxon>Eukaryota</taxon>
        <taxon>Fungi</taxon>
        <taxon>Dikarya</taxon>
        <taxon>Ascomycota</taxon>
        <taxon>Pezizomycotina</taxon>
        <taxon>Eurotiomycetes</taxon>
        <taxon>Eurotiomycetidae</taxon>
        <taxon>Eurotiales</taxon>
        <taxon>Trichocomaceae</taxon>
        <taxon>Talaromyces</taxon>
        <taxon>Talaromyces sect. Talaromyces</taxon>
    </lineage>
</organism>
<evidence type="ECO:0000259" key="8">
    <source>
        <dbReference type="Pfam" id="PF00324"/>
    </source>
</evidence>
<evidence type="ECO:0000256" key="6">
    <source>
        <dbReference type="SAM" id="MobiDB-lite"/>
    </source>
</evidence>
<dbReference type="PANTHER" id="PTHR43495">
    <property type="entry name" value="GABA PERMEASE"/>
    <property type="match status" value="1"/>
</dbReference>
<gene>
    <name evidence="9" type="ORF">TSTA_011980</name>
</gene>
<dbReference type="STRING" id="441959.B8ME12"/>
<evidence type="ECO:0000256" key="4">
    <source>
        <dbReference type="ARBA" id="ARBA00022989"/>
    </source>
</evidence>
<evidence type="ECO:0000256" key="7">
    <source>
        <dbReference type="SAM" id="Phobius"/>
    </source>
</evidence>
<feature type="transmembrane region" description="Helical" evidence="7">
    <location>
        <begin position="181"/>
        <end position="200"/>
    </location>
</feature>
<dbReference type="InParanoid" id="B8ME12"/>
<evidence type="ECO:0000256" key="2">
    <source>
        <dbReference type="ARBA" id="ARBA00022448"/>
    </source>
</evidence>
<feature type="transmembrane region" description="Helical" evidence="7">
    <location>
        <begin position="212"/>
        <end position="230"/>
    </location>
</feature>
<dbReference type="VEuPathDB" id="FungiDB:TSTA_011980"/>
<name>B8ME12_TALSN</name>
<dbReference type="GO" id="GO:0016020">
    <property type="term" value="C:membrane"/>
    <property type="evidence" value="ECO:0007669"/>
    <property type="project" value="UniProtKB-SubCell"/>
</dbReference>
<dbReference type="Proteomes" id="UP000001745">
    <property type="component" value="Unassembled WGS sequence"/>
</dbReference>
<reference evidence="10" key="1">
    <citation type="journal article" date="2015" name="Genome Announc.">
        <title>Genome sequence of the AIDS-associated pathogen Penicillium marneffei (ATCC18224) and its near taxonomic relative Talaromyces stipitatus (ATCC10500).</title>
        <authorList>
            <person name="Nierman W.C."/>
            <person name="Fedorova-Abrams N.D."/>
            <person name="Andrianopoulos A."/>
        </authorList>
    </citation>
    <scope>NUCLEOTIDE SEQUENCE [LARGE SCALE GENOMIC DNA]</scope>
    <source>
        <strain evidence="10">ATCC 10500 / CBS 375.48 / QM 6759 / NRRL 1006</strain>
    </source>
</reference>
<dbReference type="InterPro" id="IPR004841">
    <property type="entry name" value="AA-permease/SLC12A_dom"/>
</dbReference>
<dbReference type="OrthoDB" id="3900342at2759"/>
<dbReference type="Gene3D" id="1.20.1740.10">
    <property type="entry name" value="Amino acid/polyamine transporter I"/>
    <property type="match status" value="1"/>
</dbReference>
<feature type="compositionally biased region" description="Low complexity" evidence="6">
    <location>
        <begin position="23"/>
        <end position="32"/>
    </location>
</feature>
<dbReference type="EMBL" id="EQ962656">
    <property type="protein sequence ID" value="EED16089.1"/>
    <property type="molecule type" value="Genomic_DNA"/>
</dbReference>
<feature type="transmembrane region" description="Helical" evidence="7">
    <location>
        <begin position="266"/>
        <end position="285"/>
    </location>
</feature>
<feature type="transmembrane region" description="Helical" evidence="7">
    <location>
        <begin position="146"/>
        <end position="169"/>
    </location>
</feature>
<evidence type="ECO:0000313" key="9">
    <source>
        <dbReference type="EMBL" id="EED16089.1"/>
    </source>
</evidence>
<keyword evidence="4 7" id="KW-1133">Transmembrane helix</keyword>
<evidence type="ECO:0000313" key="10">
    <source>
        <dbReference type="Proteomes" id="UP000001745"/>
    </source>
</evidence>
<evidence type="ECO:0000256" key="3">
    <source>
        <dbReference type="ARBA" id="ARBA00022692"/>
    </source>
</evidence>
<keyword evidence="5 7" id="KW-0472">Membrane</keyword>
<dbReference type="RefSeq" id="XP_002483323.1">
    <property type="nucleotide sequence ID" value="XM_002483278.1"/>
</dbReference>
<evidence type="ECO:0000256" key="5">
    <source>
        <dbReference type="ARBA" id="ARBA00023136"/>
    </source>
</evidence>